<proteinExistence type="predicted"/>
<reference evidence="2" key="2">
    <citation type="journal article" date="2018" name="Mol. Plant Microbe Interact.">
        <title>Genome sequence resources for the wheat stripe rust pathogen (Puccinia striiformis f. sp. tritici) and the barley stripe rust pathogen (Puccinia striiformis f. sp. hordei).</title>
        <authorList>
            <person name="Xia C."/>
            <person name="Wang M."/>
            <person name="Yin C."/>
            <person name="Cornejo O.E."/>
            <person name="Hulbert S.H."/>
            <person name="Chen X."/>
        </authorList>
    </citation>
    <scope>NUCLEOTIDE SEQUENCE [LARGE SCALE GENOMIC DNA]</scope>
    <source>
        <strain evidence="2">93-210</strain>
    </source>
</reference>
<protein>
    <submittedName>
        <fullName evidence="1">Uncharacterized protein</fullName>
    </submittedName>
</protein>
<organism evidence="1 2">
    <name type="scientific">Puccinia striiformis f. sp. tritici</name>
    <dbReference type="NCBI Taxonomy" id="168172"/>
    <lineage>
        <taxon>Eukaryota</taxon>
        <taxon>Fungi</taxon>
        <taxon>Dikarya</taxon>
        <taxon>Basidiomycota</taxon>
        <taxon>Pucciniomycotina</taxon>
        <taxon>Pucciniomycetes</taxon>
        <taxon>Pucciniales</taxon>
        <taxon>Pucciniaceae</taxon>
        <taxon>Puccinia</taxon>
    </lineage>
</organism>
<keyword evidence="2" id="KW-1185">Reference proteome</keyword>
<comment type="caution">
    <text evidence="1">The sequence shown here is derived from an EMBL/GenBank/DDBJ whole genome shotgun (WGS) entry which is preliminary data.</text>
</comment>
<dbReference type="EMBL" id="CM045879">
    <property type="protein sequence ID" value="KAI7938559.1"/>
    <property type="molecule type" value="Genomic_DNA"/>
</dbReference>
<evidence type="ECO:0000313" key="2">
    <source>
        <dbReference type="Proteomes" id="UP001060170"/>
    </source>
</evidence>
<reference evidence="2" key="1">
    <citation type="journal article" date="2018" name="BMC Genomics">
        <title>Genomic insights into host adaptation between the wheat stripe rust pathogen (Puccinia striiformis f. sp. tritici) and the barley stripe rust pathogen (Puccinia striiformis f. sp. hordei).</title>
        <authorList>
            <person name="Xia C."/>
            <person name="Wang M."/>
            <person name="Yin C."/>
            <person name="Cornejo O.E."/>
            <person name="Hulbert S.H."/>
            <person name="Chen X."/>
        </authorList>
    </citation>
    <scope>NUCLEOTIDE SEQUENCE [LARGE SCALE GENOMIC DNA]</scope>
    <source>
        <strain evidence="2">93-210</strain>
    </source>
</reference>
<reference evidence="1 2" key="3">
    <citation type="journal article" date="2022" name="Microbiol. Spectr.">
        <title>Folding features and dynamics of 3D genome architecture in plant fungal pathogens.</title>
        <authorList>
            <person name="Xia C."/>
        </authorList>
    </citation>
    <scope>NUCLEOTIDE SEQUENCE [LARGE SCALE GENOMIC DNA]</scope>
    <source>
        <strain evidence="1 2">93-210</strain>
    </source>
</reference>
<name>A0ACC0DUP8_9BASI</name>
<evidence type="ECO:0000313" key="1">
    <source>
        <dbReference type="EMBL" id="KAI7938559.1"/>
    </source>
</evidence>
<dbReference type="Proteomes" id="UP001060170">
    <property type="component" value="Chromosome 15"/>
</dbReference>
<accession>A0ACC0DUP8</accession>
<sequence length="278" mass="30859">MTYPYGSLIKEGGAYCLSLHCNNKEHCDFRVAKDIDAEALVRNFIIESKYRLLPEEERRGRGGLRNGCTGASPPPVPWVIPARPAVDPAIKPSTPAVNPATNPVPGDHTHSAKSAVDPATKDTNTSAEKRYNTRPQRTYISHYQPPKQTREKKTIIFPPSSLKCPAPKSILQSAMKQKWTGNDLVEKDKVHKKVKLNDNISIKTFLDTHQIRSSLLEVVNNDLGKLSSIDNKVPACSFFEELELLDPAKYYRAEIPQSIGTSIGTCQTSTEYGLTNGW</sequence>
<gene>
    <name evidence="1" type="ORF">MJO28_014138</name>
</gene>